<feature type="region of interest" description="Disordered" evidence="1">
    <location>
        <begin position="1"/>
        <end position="71"/>
    </location>
</feature>
<dbReference type="Proteomes" id="UP001642360">
    <property type="component" value="Unassembled WGS sequence"/>
</dbReference>
<evidence type="ECO:0000313" key="2">
    <source>
        <dbReference type="EMBL" id="CAK9152260.1"/>
    </source>
</evidence>
<proteinExistence type="predicted"/>
<feature type="compositionally biased region" description="Acidic residues" evidence="1">
    <location>
        <begin position="51"/>
        <end position="60"/>
    </location>
</feature>
<comment type="caution">
    <text evidence="2">The sequence shown here is derived from an EMBL/GenBank/DDBJ whole genome shotgun (WGS) entry which is preliminary data.</text>
</comment>
<dbReference type="AlphaFoldDB" id="A0ABC8S616"/>
<gene>
    <name evidence="2" type="ORF">ILEXP_LOCUS20475</name>
</gene>
<reference evidence="2 3" key="1">
    <citation type="submission" date="2024-02" db="EMBL/GenBank/DDBJ databases">
        <authorList>
            <person name="Vignale AGUSTIN F."/>
            <person name="Sosa J E."/>
            <person name="Modenutti C."/>
        </authorList>
    </citation>
    <scope>NUCLEOTIDE SEQUENCE [LARGE SCALE GENOMIC DNA]</scope>
</reference>
<feature type="non-terminal residue" evidence="2">
    <location>
        <position position="101"/>
    </location>
</feature>
<sequence length="101" mass="11248">MGVSRSTIFSSPIVIQSSDTYSSPMNPIFGETIKESLGQGKKKKTQQPQVETEDEVEAENDPSSSSGTIPPLIMVGQMFIQMLEKMEQFQKTQDDMKESIK</sequence>
<feature type="compositionally biased region" description="Polar residues" evidence="1">
    <location>
        <begin position="1"/>
        <end position="25"/>
    </location>
</feature>
<evidence type="ECO:0000313" key="3">
    <source>
        <dbReference type="Proteomes" id="UP001642360"/>
    </source>
</evidence>
<accession>A0ABC8S616</accession>
<name>A0ABC8S616_9AQUA</name>
<keyword evidence="3" id="KW-1185">Reference proteome</keyword>
<organism evidence="2 3">
    <name type="scientific">Ilex paraguariensis</name>
    <name type="common">yerba mate</name>
    <dbReference type="NCBI Taxonomy" id="185542"/>
    <lineage>
        <taxon>Eukaryota</taxon>
        <taxon>Viridiplantae</taxon>
        <taxon>Streptophyta</taxon>
        <taxon>Embryophyta</taxon>
        <taxon>Tracheophyta</taxon>
        <taxon>Spermatophyta</taxon>
        <taxon>Magnoliopsida</taxon>
        <taxon>eudicotyledons</taxon>
        <taxon>Gunneridae</taxon>
        <taxon>Pentapetalae</taxon>
        <taxon>asterids</taxon>
        <taxon>campanulids</taxon>
        <taxon>Aquifoliales</taxon>
        <taxon>Aquifoliaceae</taxon>
        <taxon>Ilex</taxon>
    </lineage>
</organism>
<protein>
    <submittedName>
        <fullName evidence="2">Uncharacterized protein</fullName>
    </submittedName>
</protein>
<evidence type="ECO:0000256" key="1">
    <source>
        <dbReference type="SAM" id="MobiDB-lite"/>
    </source>
</evidence>
<dbReference type="EMBL" id="CAUOFW020002249">
    <property type="protein sequence ID" value="CAK9152260.1"/>
    <property type="molecule type" value="Genomic_DNA"/>
</dbReference>